<reference evidence="2" key="2">
    <citation type="submission" date="2021-04" db="EMBL/GenBank/DDBJ databases">
        <authorList>
            <person name="Gilroy R."/>
        </authorList>
    </citation>
    <scope>NUCLEOTIDE SEQUENCE</scope>
    <source>
        <strain evidence="2">CHK180-15479</strain>
    </source>
</reference>
<evidence type="ECO:0000313" key="2">
    <source>
        <dbReference type="EMBL" id="HJC07182.1"/>
    </source>
</evidence>
<feature type="transmembrane region" description="Helical" evidence="1">
    <location>
        <begin position="45"/>
        <end position="68"/>
    </location>
</feature>
<dbReference type="AlphaFoldDB" id="A0A9D2N2J3"/>
<keyword evidence="1" id="KW-0812">Transmembrane</keyword>
<reference evidence="2" key="1">
    <citation type="journal article" date="2021" name="PeerJ">
        <title>Extensive microbial diversity within the chicken gut microbiome revealed by metagenomics and culture.</title>
        <authorList>
            <person name="Gilroy R."/>
            <person name="Ravi A."/>
            <person name="Getino M."/>
            <person name="Pursley I."/>
            <person name="Horton D.L."/>
            <person name="Alikhan N.F."/>
            <person name="Baker D."/>
            <person name="Gharbi K."/>
            <person name="Hall N."/>
            <person name="Watson M."/>
            <person name="Adriaenssens E.M."/>
            <person name="Foster-Nyarko E."/>
            <person name="Jarju S."/>
            <person name="Secka A."/>
            <person name="Antonio M."/>
            <person name="Oren A."/>
            <person name="Chaudhuri R.R."/>
            <person name="La Ragione R."/>
            <person name="Hildebrand F."/>
            <person name="Pallen M.J."/>
        </authorList>
    </citation>
    <scope>NUCLEOTIDE SEQUENCE</scope>
    <source>
        <strain evidence="2">CHK180-15479</strain>
    </source>
</reference>
<evidence type="ECO:0000313" key="3">
    <source>
        <dbReference type="Proteomes" id="UP000823910"/>
    </source>
</evidence>
<feature type="transmembrane region" description="Helical" evidence="1">
    <location>
        <begin position="80"/>
        <end position="99"/>
    </location>
</feature>
<keyword evidence="1" id="KW-0472">Membrane</keyword>
<dbReference type="Proteomes" id="UP000823910">
    <property type="component" value="Unassembled WGS sequence"/>
</dbReference>
<evidence type="ECO:0000256" key="1">
    <source>
        <dbReference type="SAM" id="Phobius"/>
    </source>
</evidence>
<dbReference type="InterPro" id="IPR018674">
    <property type="entry name" value="DUF2142_membrane"/>
</dbReference>
<feature type="transmembrane region" description="Helical" evidence="1">
    <location>
        <begin position="428"/>
        <end position="448"/>
    </location>
</feature>
<comment type="caution">
    <text evidence="2">The sequence shown here is derived from an EMBL/GenBank/DDBJ whole genome shotgun (WGS) entry which is preliminary data.</text>
</comment>
<name>A0A9D2N2J3_9FIRM</name>
<organism evidence="2 3">
    <name type="scientific">Candidatus Enterocloster excrementipullorum</name>
    <dbReference type="NCBI Taxonomy" id="2838559"/>
    <lineage>
        <taxon>Bacteria</taxon>
        <taxon>Bacillati</taxon>
        <taxon>Bacillota</taxon>
        <taxon>Clostridia</taxon>
        <taxon>Lachnospirales</taxon>
        <taxon>Lachnospiraceae</taxon>
        <taxon>Enterocloster</taxon>
    </lineage>
</organism>
<feature type="transmembrane region" description="Helical" evidence="1">
    <location>
        <begin position="344"/>
        <end position="362"/>
    </location>
</feature>
<sequence>MSRGWESVKKQPGIWQTAGITGAAALFALWHFLDVRNGAAASGDLWLQGSYGLLAAYGLLLVAGLGYLVLIRGRLSIERFFLCAFLGTGLMFMTVLAPLSAPDEVSHYITAYQLSNRFLGGVSRMEDGRVPIRAQDAFIEDLEDVMRDDGGGWNTEDDAEDPPKAKVLGQELTEETYRFIREKGLAGSGEEGEAVSYQLPVRTTPLAYLPQALGITLARLLGLGGLGLLYMGRLFNLLFLAGMGYLAMRRMPFGKEVLFGVYMLPMTLHLAASLSYDVMIIGCSGYFGAVCLDLAYERERVRPRDVAILAAVLGVMGPCKMVYGVIAGYCLLVPVKKFGSWGKWLASAVLVLGAFAAAMFLINRGTVSMYVDATDSYMAWADEEGYTLTWLLHNPRFVLKMCYNTLAWQGEVLFTGMMGGALGNLDPVLNTPFAVILAMSAILCLLAFKKNGETGEMKTGHRIWIWFLSFICLGALMFSMLLGWTPVSATKIQGVQGRYLLPLLPMLLLTMKSSRVVRTAGNDRLLLYGLTAMDVYVILRIFAVVCLRVSIAS</sequence>
<dbReference type="Pfam" id="PF09913">
    <property type="entry name" value="DUF2142"/>
    <property type="match status" value="1"/>
</dbReference>
<proteinExistence type="predicted"/>
<protein>
    <submittedName>
        <fullName evidence="2">DUF2142 domain-containing protein</fullName>
    </submittedName>
</protein>
<keyword evidence="1" id="KW-1133">Transmembrane helix</keyword>
<dbReference type="EMBL" id="DWWT01000075">
    <property type="protein sequence ID" value="HJC07182.1"/>
    <property type="molecule type" value="Genomic_DNA"/>
</dbReference>
<gene>
    <name evidence="2" type="ORF">H9704_13740</name>
</gene>
<feature type="transmembrane region" description="Helical" evidence="1">
    <location>
        <begin position="525"/>
        <end position="551"/>
    </location>
</feature>
<feature type="transmembrane region" description="Helical" evidence="1">
    <location>
        <begin position="259"/>
        <end position="287"/>
    </location>
</feature>
<feature type="transmembrane region" description="Helical" evidence="1">
    <location>
        <begin position="12"/>
        <end position="33"/>
    </location>
</feature>
<feature type="transmembrane region" description="Helical" evidence="1">
    <location>
        <begin position="307"/>
        <end position="332"/>
    </location>
</feature>
<accession>A0A9D2N2J3</accession>
<feature type="transmembrane region" description="Helical" evidence="1">
    <location>
        <begin position="463"/>
        <end position="484"/>
    </location>
</feature>